<dbReference type="PROSITE" id="PS51755">
    <property type="entry name" value="OMPR_PHOB"/>
    <property type="match status" value="1"/>
</dbReference>
<dbReference type="Pfam" id="PF25872">
    <property type="entry name" value="HTH_77"/>
    <property type="match status" value="1"/>
</dbReference>
<keyword evidence="1 2" id="KW-0238">DNA-binding</keyword>
<dbReference type="InterPro" id="IPR001867">
    <property type="entry name" value="OmpR/PhoB-type_DNA-bd"/>
</dbReference>
<dbReference type="Gene3D" id="3.40.50.300">
    <property type="entry name" value="P-loop containing nucleotide triphosphate hydrolases"/>
    <property type="match status" value="1"/>
</dbReference>
<dbReference type="SMART" id="SM00862">
    <property type="entry name" value="Trans_reg_C"/>
    <property type="match status" value="1"/>
</dbReference>
<dbReference type="PANTHER" id="PTHR47691">
    <property type="entry name" value="REGULATOR-RELATED"/>
    <property type="match status" value="1"/>
</dbReference>
<evidence type="ECO:0000256" key="2">
    <source>
        <dbReference type="PROSITE-ProRule" id="PRU01091"/>
    </source>
</evidence>
<dbReference type="SUPFAM" id="SSF52540">
    <property type="entry name" value="P-loop containing nucleoside triphosphate hydrolases"/>
    <property type="match status" value="1"/>
</dbReference>
<evidence type="ECO:0000313" key="4">
    <source>
        <dbReference type="EMBL" id="EPE97193.1"/>
    </source>
</evidence>
<dbReference type="AlphaFoldDB" id="S3IDM8"/>
<evidence type="ECO:0000256" key="1">
    <source>
        <dbReference type="ARBA" id="ARBA00023125"/>
    </source>
</evidence>
<dbReference type="InterPro" id="IPR016032">
    <property type="entry name" value="Sig_transdc_resp-reg_C-effctor"/>
</dbReference>
<dbReference type="Pfam" id="PF00486">
    <property type="entry name" value="Trans_reg_C"/>
    <property type="match status" value="1"/>
</dbReference>
<dbReference type="GO" id="GO:0043531">
    <property type="term" value="F:ADP binding"/>
    <property type="evidence" value="ECO:0007669"/>
    <property type="project" value="InterPro"/>
</dbReference>
<dbReference type="GO" id="GO:0000160">
    <property type="term" value="P:phosphorelay signal transduction system"/>
    <property type="evidence" value="ECO:0007669"/>
    <property type="project" value="InterPro"/>
</dbReference>
<name>S3IDM8_9HYPH</name>
<dbReference type="SUPFAM" id="SSF48452">
    <property type="entry name" value="TPR-like"/>
    <property type="match status" value="1"/>
</dbReference>
<keyword evidence="5" id="KW-1185">Reference proteome</keyword>
<dbReference type="GO" id="GO:0003677">
    <property type="term" value="F:DNA binding"/>
    <property type="evidence" value="ECO:0007669"/>
    <property type="project" value="UniProtKB-UniRule"/>
</dbReference>
<dbReference type="PRINTS" id="PR00364">
    <property type="entry name" value="DISEASERSIST"/>
</dbReference>
<evidence type="ECO:0000259" key="3">
    <source>
        <dbReference type="PROSITE" id="PS51755"/>
    </source>
</evidence>
<dbReference type="eggNOG" id="COG3903">
    <property type="taxonomic scope" value="Bacteria"/>
</dbReference>
<evidence type="ECO:0000313" key="5">
    <source>
        <dbReference type="Proteomes" id="UP000014411"/>
    </source>
</evidence>
<feature type="domain" description="OmpR/PhoB-type" evidence="3">
    <location>
        <begin position="9"/>
        <end position="107"/>
    </location>
</feature>
<dbReference type="RefSeq" id="WP_016555308.1">
    <property type="nucleotide sequence ID" value="NZ_AEYE02000016.1"/>
</dbReference>
<dbReference type="InterPro" id="IPR011990">
    <property type="entry name" value="TPR-like_helical_dom_sf"/>
</dbReference>
<reference evidence="4 5" key="1">
    <citation type="journal article" date="2012" name="J. Bacteriol.">
        <title>Genome sequence of Rhizobium grahamii CCGE502, a broad-host-range symbiont with low nodulation competitiveness in Phaseolus vulgaris.</title>
        <authorList>
            <person name="Althabegoiti M.J."/>
            <person name="Lozano L."/>
            <person name="Torres-Tejerizo G."/>
            <person name="Ormeno-Orrillo E."/>
            <person name="Rogel M.A."/>
            <person name="Gonzalez V."/>
            <person name="Martinez-Romero E."/>
        </authorList>
    </citation>
    <scope>NUCLEOTIDE SEQUENCE [LARGE SCALE GENOMIC DNA]</scope>
    <source>
        <strain evidence="4 5">CCGE 502</strain>
    </source>
</reference>
<dbReference type="Proteomes" id="UP000014411">
    <property type="component" value="Unassembled WGS sequence"/>
</dbReference>
<dbReference type="Gene3D" id="1.10.10.10">
    <property type="entry name" value="Winged helix-like DNA-binding domain superfamily/Winged helix DNA-binding domain"/>
    <property type="match status" value="1"/>
</dbReference>
<sequence>MFTERVASSGEIFFDRFCLNLSERLLTLDDQPVEIGGRALDILIQLACNPDAVLSKADIMDSVWPDITVEESTLRFHMSNLRKALGDGVNGARLIVTVAGRGYRFVVPVRSAVTPVARVGTDVTASHLLPPRISQYIGRRDGIHELSNKLISSRFVTIIGPGGVGKTTLALAVAHEMLEPFVGRVLFLDLGMLDDPSMVPTSLASTLGIAVRSIDPTPSLVTFLRNQRILLVLDNCEHVVESVAAVTTEIFNATPQVYLLTTSREALRVAGESVFKLDPLEVPPDGAQMTAEDALAFPAAQLFMERAKATGARIEHTRDAAGLVSAICRKLDGVALAIELAAGRVEALGLRQTAELLDQHLSLSWPGRRSAPGRQRTLQATLDWSYELLSPMERVILRCVAVFSGHFTLDGAIGVAPREIAAGLVIEALENLVGKSMVASRQLNGATRYRLLATTRAYVIALKGDPVAGRNLSRRHAEYCIGWLENNALAGVALRETSARARYLDSLNDVRSALEWCFGQSGDQPAGIRLAARAAPIFLGLSLLGDCYKWCGTAIRALGTQESGSPDEMHLQAAFGLSVMFTRGSNDDAREALNRSLAIAEKQNDIRSQLQLLAPLTMYHLRIGDFRTAIELGRNASRLSKFVNDPGTEALAHSIIGISLTHTGDLAGARAELEAAHQNPSPILDPAAIYLGFDGHDLAGIFLAKTLWLQGFADRARSCADETISDAFEKDHPVTLSIALIWAISLYIAMEDVKVAQELLDQFTARAELHSLEPYLAAARAYRGLLAVRSGNAGSGVPMLTSALADLHAAKYELFTTTFTIALARGVAEIGSNDEALTVLGEAIAGVTASGDVSHMPDLLRAKGNLLMKGGYHEEAVEECLSEAITWSREQGAVISELAATIDLATLRQQRGVSGVRTMLQSVYLRLSEGFENPLVRQAERLLARLP</sequence>
<organism evidence="4 5">
    <name type="scientific">Rhizobium grahamii CCGE 502</name>
    <dbReference type="NCBI Taxonomy" id="990285"/>
    <lineage>
        <taxon>Bacteria</taxon>
        <taxon>Pseudomonadati</taxon>
        <taxon>Pseudomonadota</taxon>
        <taxon>Alphaproteobacteria</taxon>
        <taxon>Hyphomicrobiales</taxon>
        <taxon>Rhizobiaceae</taxon>
        <taxon>Rhizobium/Agrobacterium group</taxon>
        <taxon>Rhizobium</taxon>
    </lineage>
</organism>
<dbReference type="HOGENOM" id="CLU_004665_7_0_5"/>
<accession>S3IDM8</accession>
<dbReference type="GO" id="GO:0006355">
    <property type="term" value="P:regulation of DNA-templated transcription"/>
    <property type="evidence" value="ECO:0007669"/>
    <property type="project" value="InterPro"/>
</dbReference>
<dbReference type="EMBL" id="AEYE02000016">
    <property type="protein sequence ID" value="EPE97193.1"/>
    <property type="molecule type" value="Genomic_DNA"/>
</dbReference>
<dbReference type="SUPFAM" id="SSF46894">
    <property type="entry name" value="C-terminal effector domain of the bipartite response regulators"/>
    <property type="match status" value="1"/>
</dbReference>
<gene>
    <name evidence="4" type="ORF">RGCCGE502_16545</name>
</gene>
<protein>
    <submittedName>
        <fullName evidence="4">Transcriptional regulator</fullName>
    </submittedName>
</protein>
<proteinExistence type="predicted"/>
<dbReference type="PANTHER" id="PTHR47691:SF3">
    <property type="entry name" value="HTH-TYPE TRANSCRIPTIONAL REGULATOR RV0890C-RELATED"/>
    <property type="match status" value="1"/>
</dbReference>
<dbReference type="InterPro" id="IPR058852">
    <property type="entry name" value="HTH_77"/>
</dbReference>
<feature type="DNA-binding region" description="OmpR/PhoB-type" evidence="2">
    <location>
        <begin position="9"/>
        <end position="107"/>
    </location>
</feature>
<dbReference type="InterPro" id="IPR036388">
    <property type="entry name" value="WH-like_DNA-bd_sf"/>
</dbReference>
<dbReference type="InterPro" id="IPR027417">
    <property type="entry name" value="P-loop_NTPase"/>
</dbReference>
<dbReference type="CDD" id="cd00383">
    <property type="entry name" value="trans_reg_C"/>
    <property type="match status" value="1"/>
</dbReference>
<dbReference type="STRING" id="990285.RGCCGE502_16545"/>
<dbReference type="eggNOG" id="COG3710">
    <property type="taxonomic scope" value="Bacteria"/>
</dbReference>
<dbReference type="Gene3D" id="1.25.40.10">
    <property type="entry name" value="Tetratricopeptide repeat domain"/>
    <property type="match status" value="1"/>
</dbReference>
<comment type="caution">
    <text evidence="4">The sequence shown here is derived from an EMBL/GenBank/DDBJ whole genome shotgun (WGS) entry which is preliminary data.</text>
</comment>